<dbReference type="PANTHER" id="PTHR42978">
    <property type="entry name" value="QUORUM-QUENCHING LACTONASE YTNP-RELATED-RELATED"/>
    <property type="match status" value="1"/>
</dbReference>
<organism evidence="6 7">
    <name type="scientific">Pseudonocardia thermophila</name>
    <dbReference type="NCBI Taxonomy" id="1848"/>
    <lineage>
        <taxon>Bacteria</taxon>
        <taxon>Bacillati</taxon>
        <taxon>Actinomycetota</taxon>
        <taxon>Actinomycetes</taxon>
        <taxon>Pseudonocardiales</taxon>
        <taxon>Pseudonocardiaceae</taxon>
        <taxon>Pseudonocardia</taxon>
    </lineage>
</organism>
<gene>
    <name evidence="6" type="ORF">SAMN05443637_11535</name>
</gene>
<reference evidence="6 7" key="1">
    <citation type="submission" date="2016-11" db="EMBL/GenBank/DDBJ databases">
        <authorList>
            <person name="Jaros S."/>
            <person name="Januszkiewicz K."/>
            <person name="Wedrychowicz H."/>
        </authorList>
    </citation>
    <scope>NUCLEOTIDE SEQUENCE [LARGE SCALE GENOMIC DNA]</scope>
    <source>
        <strain evidence="6 7">DSM 43832</strain>
    </source>
</reference>
<name>A0A1M6WPL9_PSETH</name>
<evidence type="ECO:0000256" key="1">
    <source>
        <dbReference type="ARBA" id="ARBA00001947"/>
    </source>
</evidence>
<dbReference type="OrthoDB" id="3196337at2"/>
<keyword evidence="5" id="KW-0862">Zinc</keyword>
<dbReference type="GO" id="GO:0016787">
    <property type="term" value="F:hydrolase activity"/>
    <property type="evidence" value="ECO:0007669"/>
    <property type="project" value="UniProtKB-KW"/>
</dbReference>
<dbReference type="InterPro" id="IPR051013">
    <property type="entry name" value="MBL_superfamily_lactonases"/>
</dbReference>
<sequence length="261" mass="29040">MTTYDVEAFRIATLPVPGWEAFFGINDTEFHDLAFYIWHVTDGIRHALVDTGLPMDPQDLEDLDAACRGVDERSTFTDVVGIDRALEAFALRPEDIDAVLLTQTLTYHSGGLLEEFLPRAEVYMALPGVLEFLLDPPGHPAPHLYFSAPTWMFLRKLGIERRLHLVESEVEVWPGLIFDATGGHHPGSGGVRVRTAEGMLGILEAAFLERNITEIRPIGIAEDTARVRATIKRYLATTDLTVAGHEPGNATRFPVRERPAR</sequence>
<keyword evidence="7" id="KW-1185">Reference proteome</keyword>
<dbReference type="STRING" id="1848.SAMN05443637_11535"/>
<evidence type="ECO:0000313" key="6">
    <source>
        <dbReference type="EMBL" id="SHK95631.1"/>
    </source>
</evidence>
<keyword evidence="3" id="KW-0479">Metal-binding</keyword>
<dbReference type="InterPro" id="IPR036866">
    <property type="entry name" value="RibonucZ/Hydroxyglut_hydro"/>
</dbReference>
<dbReference type="Gene3D" id="3.60.15.10">
    <property type="entry name" value="Ribonuclease Z/Hydroxyacylglutathione hydrolase-like"/>
    <property type="match status" value="1"/>
</dbReference>
<evidence type="ECO:0000256" key="2">
    <source>
        <dbReference type="ARBA" id="ARBA00007749"/>
    </source>
</evidence>
<accession>A0A1M6WPL9</accession>
<dbReference type="SUPFAM" id="SSF56281">
    <property type="entry name" value="Metallo-hydrolase/oxidoreductase"/>
    <property type="match status" value="1"/>
</dbReference>
<dbReference type="AlphaFoldDB" id="A0A1M6WPL9"/>
<evidence type="ECO:0000256" key="3">
    <source>
        <dbReference type="ARBA" id="ARBA00022723"/>
    </source>
</evidence>
<keyword evidence="4" id="KW-0378">Hydrolase</keyword>
<evidence type="ECO:0000256" key="5">
    <source>
        <dbReference type="ARBA" id="ARBA00022833"/>
    </source>
</evidence>
<dbReference type="Proteomes" id="UP000184363">
    <property type="component" value="Unassembled WGS sequence"/>
</dbReference>
<dbReference type="EMBL" id="FRAP01000015">
    <property type="protein sequence ID" value="SHK95631.1"/>
    <property type="molecule type" value="Genomic_DNA"/>
</dbReference>
<evidence type="ECO:0008006" key="8">
    <source>
        <dbReference type="Google" id="ProtNLM"/>
    </source>
</evidence>
<comment type="similarity">
    <text evidence="2">Belongs to the metallo-beta-lactamase superfamily.</text>
</comment>
<evidence type="ECO:0000256" key="4">
    <source>
        <dbReference type="ARBA" id="ARBA00022801"/>
    </source>
</evidence>
<dbReference type="GO" id="GO:0046872">
    <property type="term" value="F:metal ion binding"/>
    <property type="evidence" value="ECO:0007669"/>
    <property type="project" value="UniProtKB-KW"/>
</dbReference>
<comment type="cofactor">
    <cofactor evidence="1">
        <name>Zn(2+)</name>
        <dbReference type="ChEBI" id="CHEBI:29105"/>
    </cofactor>
</comment>
<protein>
    <recommendedName>
        <fullName evidence="8">Metallo-beta-lactamase superfamily protein</fullName>
    </recommendedName>
</protein>
<dbReference type="RefSeq" id="WP_073458510.1">
    <property type="nucleotide sequence ID" value="NZ_FRAP01000015.1"/>
</dbReference>
<proteinExistence type="inferred from homology"/>
<dbReference type="PANTHER" id="PTHR42978:SF2">
    <property type="entry name" value="102 KBASES UNSTABLE REGION: FROM 1 TO 119443"/>
    <property type="match status" value="1"/>
</dbReference>
<evidence type="ECO:0000313" key="7">
    <source>
        <dbReference type="Proteomes" id="UP000184363"/>
    </source>
</evidence>